<evidence type="ECO:0000313" key="2">
    <source>
        <dbReference type="Proteomes" id="UP000246975"/>
    </source>
</evidence>
<dbReference type="RefSeq" id="YP_009801734.1">
    <property type="nucleotide sequence ID" value="NC_047974.1"/>
</dbReference>
<name>A0A2U8UJE3_9CAUD</name>
<gene>
    <name evidence="1" type="primary">88</name>
    <name evidence="1" type="ORF">PBI_JACE_88</name>
</gene>
<dbReference type="Pfam" id="PF02515">
    <property type="entry name" value="CoA_transf_3"/>
    <property type="match status" value="1"/>
</dbReference>
<dbReference type="Proteomes" id="UP000246975">
    <property type="component" value="Segment"/>
</dbReference>
<organism evidence="1 2">
    <name type="scientific">Gordonia phage Jace</name>
    <dbReference type="NCBI Taxonomy" id="2182360"/>
    <lineage>
        <taxon>Viruses</taxon>
        <taxon>Duplodnaviria</taxon>
        <taxon>Heunggongvirae</taxon>
        <taxon>Uroviricota</taxon>
        <taxon>Caudoviricetes</taxon>
        <taxon>Jacevirus</taxon>
        <taxon>Jacevirus jace</taxon>
    </lineage>
</organism>
<protein>
    <submittedName>
        <fullName evidence="1">Uncharacterized protein</fullName>
    </submittedName>
</protein>
<proteinExistence type="predicted"/>
<keyword evidence="2" id="KW-1185">Reference proteome</keyword>
<dbReference type="SUPFAM" id="SSF89796">
    <property type="entry name" value="CoA-transferase family III (CaiB/BaiF)"/>
    <property type="match status" value="1"/>
</dbReference>
<dbReference type="GeneID" id="54992252"/>
<dbReference type="EMBL" id="MH153804">
    <property type="protein sequence ID" value="AWN03708.1"/>
    <property type="molecule type" value="Genomic_DNA"/>
</dbReference>
<evidence type="ECO:0000313" key="1">
    <source>
        <dbReference type="EMBL" id="AWN03708.1"/>
    </source>
</evidence>
<sequence length="227" mass="25079">MRVLELGSYVAPAYAGMVLAEQGHDVTKWTLADPIHGLKRGGELWEWINHGKTLHEVHAQTVRRLAPGLVDVIIDNVRAETWERWGVDPAAEAERLGVTWVSLRADDDGRSFDVIAQARAWGDIGHLPFYIGDTAAGLWLAFKALAAEPGHHVIRQAACLAKLVEGELVVPADRDGGIPWDDPDDYRFDAERGEAVVQFKGETIVEPARGAEWRAANLRHEAGRFVI</sequence>
<dbReference type="InterPro" id="IPR003673">
    <property type="entry name" value="CoA-Trfase_fam_III"/>
</dbReference>
<dbReference type="KEGG" id="vg:54992252"/>
<accession>A0A2U8UJE3</accession>
<reference evidence="1 2" key="1">
    <citation type="submission" date="2018-03" db="EMBL/GenBank/DDBJ databases">
        <authorList>
            <person name="Garlena R.A."/>
            <person name="Russell D.A."/>
            <person name="Pope W.H."/>
            <person name="Jacobs-Sera D."/>
            <person name="Hatfull G.F."/>
        </authorList>
    </citation>
    <scope>NUCLEOTIDE SEQUENCE [LARGE SCALE GENOMIC DNA]</scope>
</reference>
<dbReference type="InterPro" id="IPR023606">
    <property type="entry name" value="CoA-Trfase_III_dom_1_sf"/>
</dbReference>
<dbReference type="GO" id="GO:0003824">
    <property type="term" value="F:catalytic activity"/>
    <property type="evidence" value="ECO:0007669"/>
    <property type="project" value="InterPro"/>
</dbReference>
<dbReference type="Gene3D" id="3.40.50.10540">
    <property type="entry name" value="Crotonobetainyl-coa:carnitine coa-transferase, domain 1"/>
    <property type="match status" value="1"/>
</dbReference>